<dbReference type="Pfam" id="PF22617">
    <property type="entry name" value="HCS_D2"/>
    <property type="match status" value="1"/>
</dbReference>
<dbReference type="NCBIfam" id="NF002086">
    <property type="entry name" value="PRK00915.1-3"/>
    <property type="match status" value="1"/>
</dbReference>
<dbReference type="InterPro" id="IPR054691">
    <property type="entry name" value="LeuA/HCS_post-cat"/>
</dbReference>
<dbReference type="PROSITE" id="PS00815">
    <property type="entry name" value="AIPM_HOMOCIT_SYNTH_1"/>
    <property type="match status" value="1"/>
</dbReference>
<dbReference type="PROSITE" id="PS50991">
    <property type="entry name" value="PYR_CT"/>
    <property type="match status" value="1"/>
</dbReference>
<evidence type="ECO:0000256" key="7">
    <source>
        <dbReference type="ARBA" id="ARBA00023211"/>
    </source>
</evidence>
<reference evidence="12" key="1">
    <citation type="journal article" date="2019" name="Int. J. Syst. Evol. Microbiol.">
        <title>The Global Catalogue of Microorganisms (GCM) 10K type strain sequencing project: providing services to taxonomists for standard genome sequencing and annotation.</title>
        <authorList>
            <consortium name="The Broad Institute Genomics Platform"/>
            <consortium name="The Broad Institute Genome Sequencing Center for Infectious Disease"/>
            <person name="Wu L."/>
            <person name="Ma J."/>
        </authorList>
    </citation>
    <scope>NUCLEOTIDE SEQUENCE [LARGE SCALE GENOMIC DNA]</scope>
    <source>
        <strain evidence="12">CCM 8896</strain>
    </source>
</reference>
<evidence type="ECO:0000256" key="4">
    <source>
        <dbReference type="ARBA" id="ARBA00022430"/>
    </source>
</evidence>
<dbReference type="InterPro" id="IPR000891">
    <property type="entry name" value="PYR_CT"/>
</dbReference>
<dbReference type="PROSITE" id="PS00816">
    <property type="entry name" value="AIPM_HOMOCIT_SYNTH_2"/>
    <property type="match status" value="1"/>
</dbReference>
<dbReference type="InterPro" id="IPR050073">
    <property type="entry name" value="2-IPM_HCS-like"/>
</dbReference>
<dbReference type="EC" id="2.3.3.13" evidence="3"/>
<protein>
    <recommendedName>
        <fullName evidence="3">2-isopropylmalate synthase</fullName>
        <ecNumber evidence="3">2.3.3.13</ecNumber>
    </recommendedName>
</protein>
<evidence type="ECO:0000256" key="2">
    <source>
        <dbReference type="ARBA" id="ARBA00009396"/>
    </source>
</evidence>
<evidence type="ECO:0000256" key="5">
    <source>
        <dbReference type="ARBA" id="ARBA00022605"/>
    </source>
</evidence>
<keyword evidence="6 9" id="KW-0808">Transferase</keyword>
<evidence type="ECO:0000256" key="9">
    <source>
        <dbReference type="RuleBase" id="RU003523"/>
    </source>
</evidence>
<evidence type="ECO:0000256" key="1">
    <source>
        <dbReference type="ARBA" id="ARBA00004689"/>
    </source>
</evidence>
<dbReference type="SUPFAM" id="SSF51569">
    <property type="entry name" value="Aldolase"/>
    <property type="match status" value="1"/>
</dbReference>
<proteinExistence type="inferred from homology"/>
<comment type="pathway">
    <text evidence="1">Amino-acid biosynthesis; L-leucine biosynthesis; L-leucine from 3-methyl-2-oxobutanoate: step 1/4.</text>
</comment>
<dbReference type="PANTHER" id="PTHR10277:SF9">
    <property type="entry name" value="2-ISOPROPYLMALATE SYNTHASE 1, CHLOROPLASTIC-RELATED"/>
    <property type="match status" value="1"/>
</dbReference>
<comment type="similarity">
    <text evidence="2">Belongs to the alpha-IPM synthase/homocitrate synthase family. LeuA type 1 subfamily.</text>
</comment>
<keyword evidence="11" id="KW-0012">Acyltransferase</keyword>
<dbReference type="CDD" id="cd07940">
    <property type="entry name" value="DRE_TIM_IPMS"/>
    <property type="match status" value="1"/>
</dbReference>
<keyword evidence="8" id="KW-0100">Branched-chain amino acid biosynthesis</keyword>
<gene>
    <name evidence="11" type="ORF">ACFQ5M_07660</name>
</gene>
<dbReference type="Pfam" id="PF00682">
    <property type="entry name" value="HMGL-like"/>
    <property type="match status" value="1"/>
</dbReference>
<dbReference type="InterPro" id="IPR002034">
    <property type="entry name" value="AIPM/Hcit_synth_CS"/>
</dbReference>
<evidence type="ECO:0000256" key="3">
    <source>
        <dbReference type="ARBA" id="ARBA00012973"/>
    </source>
</evidence>
<dbReference type="PANTHER" id="PTHR10277">
    <property type="entry name" value="HOMOCITRATE SYNTHASE-RELATED"/>
    <property type="match status" value="1"/>
</dbReference>
<evidence type="ECO:0000313" key="11">
    <source>
        <dbReference type="EMBL" id="MFD1671966.1"/>
    </source>
</evidence>
<dbReference type="Gene3D" id="3.20.20.70">
    <property type="entry name" value="Aldolase class I"/>
    <property type="match status" value="1"/>
</dbReference>
<organism evidence="11 12">
    <name type="scientific">Agrilactobacillus yilanensis</name>
    <dbReference type="NCBI Taxonomy" id="2485997"/>
    <lineage>
        <taxon>Bacteria</taxon>
        <taxon>Bacillati</taxon>
        <taxon>Bacillota</taxon>
        <taxon>Bacilli</taxon>
        <taxon>Lactobacillales</taxon>
        <taxon>Lactobacillaceae</taxon>
        <taxon>Agrilactobacillus</taxon>
    </lineage>
</organism>
<keyword evidence="5" id="KW-0028">Amino-acid biosynthesis</keyword>
<dbReference type="Gene3D" id="1.10.238.260">
    <property type="match status" value="1"/>
</dbReference>
<feature type="domain" description="Pyruvate carboxyltransferase" evidence="10">
    <location>
        <begin position="4"/>
        <end position="263"/>
    </location>
</feature>
<dbReference type="RefSeq" id="WP_125715865.1">
    <property type="nucleotide sequence ID" value="NZ_JBHTOP010000022.1"/>
</dbReference>
<keyword evidence="7" id="KW-0464">Manganese</keyword>
<accession>A0ABW4J6T6</accession>
<evidence type="ECO:0000256" key="6">
    <source>
        <dbReference type="ARBA" id="ARBA00022679"/>
    </source>
</evidence>
<name>A0ABW4J6T6_9LACO</name>
<dbReference type="InterPro" id="IPR013785">
    <property type="entry name" value="Aldolase_TIM"/>
</dbReference>
<dbReference type="Proteomes" id="UP001597267">
    <property type="component" value="Unassembled WGS sequence"/>
</dbReference>
<keyword evidence="4" id="KW-0432">Leucine biosynthesis</keyword>
<evidence type="ECO:0000256" key="8">
    <source>
        <dbReference type="ARBA" id="ARBA00023304"/>
    </source>
</evidence>
<dbReference type="GO" id="GO:0003852">
    <property type="term" value="F:2-isopropylmalate synthase activity"/>
    <property type="evidence" value="ECO:0007669"/>
    <property type="project" value="UniProtKB-EC"/>
</dbReference>
<evidence type="ECO:0000313" key="12">
    <source>
        <dbReference type="Proteomes" id="UP001597267"/>
    </source>
</evidence>
<dbReference type="EMBL" id="JBHTOP010000022">
    <property type="protein sequence ID" value="MFD1671966.1"/>
    <property type="molecule type" value="Genomic_DNA"/>
</dbReference>
<keyword evidence="12" id="KW-1185">Reference proteome</keyword>
<sequence length="387" mass="42935">MRKIEFFDTTLRDGEQTVGVNFSIDEKVKIAKQLETWGIDVIEAGFPIASPNDFKCVQAISRNIHHARITGLARMTFKDIDACVKATADADHKQIHVFIATSPIHREAKLHMTKAQVIHEIDEKVRYARQFFDIVQFSPEDATRTEMPFLIESVQTAINAGATVINVPDTVGYSNPIEFGRIIKTLIDAIPNSENISFSAHCHNDLGMATANAIAAIENGANRVEGTINGIGERAGNTALEEVAAQLHVRQDYYQCTDSIKLSETKKISDMVCEYSAIPIPKNKAVIGPFAFSHESGIHQDGFLKNHQTYEILTPETVGMHHSQMPLGKLSGSHAVMARLQQMGYDIDRADMKTIFPRFKAVADHCDLVSDDALREIMTPTMIKEAN</sequence>
<evidence type="ECO:0000259" key="10">
    <source>
        <dbReference type="PROSITE" id="PS50991"/>
    </source>
</evidence>
<comment type="caution">
    <text evidence="11">The sequence shown here is derived from an EMBL/GenBank/DDBJ whole genome shotgun (WGS) entry which is preliminary data.</text>
</comment>